<keyword evidence="4" id="KW-0347">Helicase</keyword>
<feature type="compositionally biased region" description="Polar residues" evidence="12">
    <location>
        <begin position="127"/>
        <end position="139"/>
    </location>
</feature>
<evidence type="ECO:0000256" key="12">
    <source>
        <dbReference type="SAM" id="MobiDB-lite"/>
    </source>
</evidence>
<dbReference type="GO" id="GO:0004386">
    <property type="term" value="F:helicase activity"/>
    <property type="evidence" value="ECO:0007669"/>
    <property type="project" value="UniProtKB-KW"/>
</dbReference>
<evidence type="ECO:0000256" key="10">
    <source>
        <dbReference type="PROSITE-ProRule" id="PRU00035"/>
    </source>
</evidence>
<feature type="compositionally biased region" description="Polar residues" evidence="12">
    <location>
        <begin position="1334"/>
        <end position="1343"/>
    </location>
</feature>
<dbReference type="GO" id="GO:0005524">
    <property type="term" value="F:ATP binding"/>
    <property type="evidence" value="ECO:0007669"/>
    <property type="project" value="UniProtKB-KW"/>
</dbReference>
<feature type="domain" description="HSA" evidence="16">
    <location>
        <begin position="484"/>
        <end position="560"/>
    </location>
</feature>
<evidence type="ECO:0000259" key="13">
    <source>
        <dbReference type="PROSITE" id="PS50014"/>
    </source>
</evidence>
<feature type="compositionally biased region" description="Low complexity" evidence="12">
    <location>
        <begin position="90"/>
        <end position="114"/>
    </location>
</feature>
<dbReference type="Pfam" id="PF08880">
    <property type="entry name" value="QLQ"/>
    <property type="match status" value="1"/>
</dbReference>
<dbReference type="GO" id="GO:0006355">
    <property type="term" value="P:regulation of DNA-templated transcription"/>
    <property type="evidence" value="ECO:0007669"/>
    <property type="project" value="InterPro"/>
</dbReference>
<evidence type="ECO:0000256" key="8">
    <source>
        <dbReference type="ARBA" id="ARBA00023163"/>
    </source>
</evidence>
<dbReference type="InterPro" id="IPR027417">
    <property type="entry name" value="P-loop_NTPase"/>
</dbReference>
<evidence type="ECO:0000256" key="1">
    <source>
        <dbReference type="ARBA" id="ARBA00004123"/>
    </source>
</evidence>
<dbReference type="CDD" id="cd18793">
    <property type="entry name" value="SF2_C_SNF"/>
    <property type="match status" value="1"/>
</dbReference>
<proteinExistence type="predicted"/>
<evidence type="ECO:0000259" key="15">
    <source>
        <dbReference type="PROSITE" id="PS51194"/>
    </source>
</evidence>
<evidence type="ECO:0000313" key="18">
    <source>
        <dbReference type="EMBL" id="CDR44361.1"/>
    </source>
</evidence>
<evidence type="ECO:0000259" key="14">
    <source>
        <dbReference type="PROSITE" id="PS51192"/>
    </source>
</evidence>
<dbReference type="InterPro" id="IPR001487">
    <property type="entry name" value="Bromodomain"/>
</dbReference>
<feature type="compositionally biased region" description="Polar residues" evidence="12">
    <location>
        <begin position="78"/>
        <end position="89"/>
    </location>
</feature>
<dbReference type="GO" id="GO:0006302">
    <property type="term" value="P:double-strand break repair"/>
    <property type="evidence" value="ECO:0007669"/>
    <property type="project" value="UniProtKB-ARBA"/>
</dbReference>
<feature type="region of interest" description="Disordered" evidence="12">
    <location>
        <begin position="277"/>
        <end position="326"/>
    </location>
</feature>
<dbReference type="SMART" id="SM00951">
    <property type="entry name" value="QLQ"/>
    <property type="match status" value="1"/>
</dbReference>
<dbReference type="InterPro" id="IPR014012">
    <property type="entry name" value="HSA_dom"/>
</dbReference>
<feature type="region of interest" description="Disordered" evidence="12">
    <location>
        <begin position="1246"/>
        <end position="1354"/>
    </location>
</feature>
<dbReference type="SMART" id="SM01314">
    <property type="entry name" value="SnAC"/>
    <property type="match status" value="1"/>
</dbReference>
<dbReference type="SUPFAM" id="SSF47370">
    <property type="entry name" value="Bromodomain"/>
    <property type="match status" value="1"/>
</dbReference>
<dbReference type="InterPro" id="IPR000330">
    <property type="entry name" value="SNF2_N"/>
</dbReference>
<dbReference type="PROSITE" id="PS50014">
    <property type="entry name" value="BROMODOMAIN_2"/>
    <property type="match status" value="1"/>
</dbReference>
<evidence type="ECO:0000259" key="17">
    <source>
        <dbReference type="PROSITE" id="PS51666"/>
    </source>
</evidence>
<keyword evidence="3" id="KW-0378">Hydrolase</keyword>
<keyword evidence="8" id="KW-0804">Transcription</keyword>
<dbReference type="SUPFAM" id="SSF52540">
    <property type="entry name" value="P-loop containing nucleoside triphosphate hydrolases"/>
    <property type="match status" value="2"/>
</dbReference>
<feature type="domain" description="Bromo" evidence="13">
    <location>
        <begin position="1378"/>
        <end position="1448"/>
    </location>
</feature>
<reference evidence="18" key="1">
    <citation type="journal article" date="2014" name="Genome Announc.">
        <title>Genome sequence of the yeast Cyberlindnera fabianii (Hansenula fabianii).</title>
        <authorList>
            <person name="Freel K.C."/>
            <person name="Sarilar V."/>
            <person name="Neuveglise C."/>
            <person name="Devillers H."/>
            <person name="Friedrich A."/>
            <person name="Schacherer J."/>
        </authorList>
    </citation>
    <scope>NUCLEOTIDE SEQUENCE</scope>
    <source>
        <strain evidence="18">YJS4271</strain>
    </source>
</reference>
<keyword evidence="2" id="KW-0547">Nucleotide-binding</keyword>
<evidence type="ECO:0000256" key="3">
    <source>
        <dbReference type="ARBA" id="ARBA00022801"/>
    </source>
</evidence>
<dbReference type="InterPro" id="IPR018359">
    <property type="entry name" value="Bromodomain_CS"/>
</dbReference>
<dbReference type="Pfam" id="PF00439">
    <property type="entry name" value="Bromodomain"/>
    <property type="match status" value="1"/>
</dbReference>
<evidence type="ECO:0000256" key="7">
    <source>
        <dbReference type="ARBA" id="ARBA00023117"/>
    </source>
</evidence>
<evidence type="ECO:0000256" key="4">
    <source>
        <dbReference type="ARBA" id="ARBA00022806"/>
    </source>
</evidence>
<dbReference type="Pfam" id="PF07529">
    <property type="entry name" value="HSA"/>
    <property type="match status" value="1"/>
</dbReference>
<feature type="region of interest" description="Disordered" evidence="12">
    <location>
        <begin position="48"/>
        <end position="154"/>
    </location>
</feature>
<evidence type="ECO:0000256" key="2">
    <source>
        <dbReference type="ARBA" id="ARBA00022741"/>
    </source>
</evidence>
<dbReference type="GO" id="GO:0042393">
    <property type="term" value="F:histone binding"/>
    <property type="evidence" value="ECO:0007669"/>
    <property type="project" value="InterPro"/>
</dbReference>
<dbReference type="PRINTS" id="PR00503">
    <property type="entry name" value="BROMODOMAIN"/>
</dbReference>
<dbReference type="GO" id="GO:0006338">
    <property type="term" value="P:chromatin remodeling"/>
    <property type="evidence" value="ECO:0007669"/>
    <property type="project" value="UniProtKB-ARBA"/>
</dbReference>
<keyword evidence="9" id="KW-0539">Nucleus</keyword>
<name>A0A061B4D9_CYBFA</name>
<dbReference type="PROSITE" id="PS51666">
    <property type="entry name" value="QLQ"/>
    <property type="match status" value="1"/>
</dbReference>
<dbReference type="GO" id="GO:0005634">
    <property type="term" value="C:nucleus"/>
    <property type="evidence" value="ECO:0007669"/>
    <property type="project" value="UniProtKB-SubCell"/>
</dbReference>
<keyword evidence="5" id="KW-0067">ATP-binding</keyword>
<comment type="subcellular location">
    <subcellularLocation>
        <location evidence="1">Nucleus</location>
    </subcellularLocation>
</comment>
<feature type="domain" description="Helicase ATP-binding" evidence="14">
    <location>
        <begin position="664"/>
        <end position="829"/>
    </location>
</feature>
<dbReference type="InterPro" id="IPR049730">
    <property type="entry name" value="SNF2/RAD54-like_C"/>
</dbReference>
<dbReference type="CDD" id="cd17996">
    <property type="entry name" value="DEXHc_SMARCA2_SMARCA4"/>
    <property type="match status" value="1"/>
</dbReference>
<dbReference type="Gene3D" id="1.20.920.10">
    <property type="entry name" value="Bromodomain-like"/>
    <property type="match status" value="1"/>
</dbReference>
<dbReference type="SMART" id="SM00487">
    <property type="entry name" value="DEXDc"/>
    <property type="match status" value="1"/>
</dbReference>
<dbReference type="SMART" id="SM00490">
    <property type="entry name" value="HELICc"/>
    <property type="match status" value="1"/>
</dbReference>
<accession>A0A061B4D9</accession>
<evidence type="ECO:0000259" key="16">
    <source>
        <dbReference type="PROSITE" id="PS51204"/>
    </source>
</evidence>
<dbReference type="InterPro" id="IPR014978">
    <property type="entry name" value="Gln-Leu-Gln_QLQ"/>
</dbReference>
<organism evidence="18">
    <name type="scientific">Cyberlindnera fabianii</name>
    <name type="common">Yeast</name>
    <name type="synonym">Hansenula fabianii</name>
    <dbReference type="NCBI Taxonomy" id="36022"/>
    <lineage>
        <taxon>Eukaryota</taxon>
        <taxon>Fungi</taxon>
        <taxon>Dikarya</taxon>
        <taxon>Ascomycota</taxon>
        <taxon>Saccharomycotina</taxon>
        <taxon>Saccharomycetes</taxon>
        <taxon>Phaffomycetales</taxon>
        <taxon>Phaffomycetaceae</taxon>
        <taxon>Cyberlindnera</taxon>
    </lineage>
</organism>
<evidence type="ECO:0000256" key="9">
    <source>
        <dbReference type="ARBA" id="ARBA00023242"/>
    </source>
</evidence>
<feature type="compositionally biased region" description="Basic residues" evidence="12">
    <location>
        <begin position="1321"/>
        <end position="1332"/>
    </location>
</feature>
<dbReference type="InterPro" id="IPR036427">
    <property type="entry name" value="Bromodomain-like_sf"/>
</dbReference>
<dbReference type="InterPro" id="IPR029295">
    <property type="entry name" value="SnAC"/>
</dbReference>
<dbReference type="GO" id="GO:0016787">
    <property type="term" value="F:hydrolase activity"/>
    <property type="evidence" value="ECO:0007669"/>
    <property type="project" value="UniProtKB-KW"/>
</dbReference>
<dbReference type="InterPro" id="IPR014001">
    <property type="entry name" value="Helicase_ATP-bd"/>
</dbReference>
<keyword evidence="11" id="KW-0175">Coiled coil</keyword>
<dbReference type="Pfam" id="PF00271">
    <property type="entry name" value="Helicase_C"/>
    <property type="match status" value="1"/>
</dbReference>
<protein>
    <submittedName>
        <fullName evidence="18">CYFA0S14e02212g1_1</fullName>
    </submittedName>
</protein>
<dbReference type="FunFam" id="3.40.50.300:FF:000843">
    <property type="entry name" value="Chromatin structure-remodeling complex subunit snf21"/>
    <property type="match status" value="1"/>
</dbReference>
<evidence type="ECO:0000256" key="11">
    <source>
        <dbReference type="SAM" id="Coils"/>
    </source>
</evidence>
<keyword evidence="6" id="KW-0805">Transcription regulation</keyword>
<dbReference type="PROSITE" id="PS51204">
    <property type="entry name" value="HSA"/>
    <property type="match status" value="1"/>
</dbReference>
<feature type="compositionally biased region" description="Polar residues" evidence="12">
    <location>
        <begin position="277"/>
        <end position="296"/>
    </location>
</feature>
<feature type="coiled-coil region" evidence="11">
    <location>
        <begin position="1128"/>
        <end position="1163"/>
    </location>
</feature>
<feature type="compositionally biased region" description="Basic residues" evidence="12">
    <location>
        <begin position="1259"/>
        <end position="1270"/>
    </location>
</feature>
<sequence>MEFNRAVPKEEVQKLYYRWQALKAQYGENAGQNAEFVQLSKVLKHISKQQEMARQQQEQQQQQQQQQQHPQPQQHQQNRMGNPNGSPMVQQQLPLHQQIQNQQQQAQQRQSQGINGNGFGQGMGSPVPQSSSMTPQQPHMPTPSMGQQQIPGQQRGQINSGLFAPYQSILLKAQIAAFKCLVKNMPIPPEVNNILMTSVKNNANANLGNVTGPSGTTVTHPPNTGLPNATPRSISASQTPLQVPGQQIPASVPQSMNANTPQLNPHMSPQASVIQSTSNAASPIVNQSTHGSQHQTPVIPGKATSATPTSQQLPPAKPGPNAEVDKPVPIEKFKELHPDITTIVPINDPKLQVESYTMPKQQSGVPYEILSHPKSRVIVPGVFPPGLDLPRAADLREATIQLEIDATLEEFSFKLQGIEDPENKDLDDLIDYYALKLLPLQKAMRGHVASFNYFKNSLLTNTHPNFLAKIRKINLMDASTTTHLHTQQLNMKQKIEHKKKFDQIEKLTADSGSIIKKRTAKKELVVKFGRSISSAHVNIEKEEQKRIERNAKQRLQALKANDEEAYIKLLDQTKDTRITHLLKQTNTFLDSLAQAVKEQQKETHEAAKAVGREVNDEFENIEEGENIDYYSVAHRIKEEVKVQPSILVGGELKEYQMKGLQWMVSLFNNHLNGILADEMGLGKTIQSISLITYLVEVKKVPGPFLVIVPLSTLTNWNLEFEKWAPSVKKITYKGNPNARKTMQHDIRTGNFQVLLTTFEYIIKDRPLLSKISWAHMIIDEGHRMKNSNSKLSSTLTQFYHTDYRLILTGTPLQNNLPELWALLNFVLPKIFNSVKSFDEWFNTPFANTGGQDKIELSEEETLLVIRRLHKVLRPFLLRRLKKDVEKDLPDKVEKVIKCKMSSLQRSLYQQMLKCHQIFTCDESGENFVPVKGLNNPVMQLRKICNHPFVFEDIEDLINPSHETNNNIWRVAGKFELLQRVLPKFKATGHRVLIFFQMTQIMDIMEDFLRLNDLKYLRLDGSTKPDDRTDLLKLFNAPDSEYFAFLLSTRAGGLGLNLQTADTVIIFDTDWNPHQDLQAQDRAHRIGQKNEVRILRLITEDSVEEVILERAHQKLDIDGKVIQAGKFDNKSTAEEQEALLRALLEAEENKKADDNEDLDDDELNEILSRNDDELALFKKMDEENKNKNLQGRLITLGELPKTFSKDPLDYIAAQDVHVELGRGARERKQMYYEDNISEEQWLREIDAEESDDGDAEDAPKRKKKKRSRAKKQSLDQDEDDDDEDQDGFVGKKRRSAPPAADNEFDSGASTPAATPPVGGPRGRGKKAPARGKKSTPASRAQTPANRLPRGESLTRDQRETLNLQCENICEDLIDYINEDGRRLSDIFMVKPAKRLYPDYYVLIKYPIAFDMIKKRIHSKIYQSLREFIEDIHLMFANARIYNEEGSMVYNDANELEKLALEKYLELTEETSVDFTEFDEEHLAKVQPKNNVADGAGVGVL</sequence>
<dbReference type="EMBL" id="LK052899">
    <property type="protein sequence ID" value="CDR44361.1"/>
    <property type="molecule type" value="Genomic_DNA"/>
</dbReference>
<dbReference type="OrthoDB" id="5857104at2759"/>
<dbReference type="Gene3D" id="3.40.50.300">
    <property type="entry name" value="P-loop containing nucleotide triphosphate hydrolases"/>
    <property type="match status" value="1"/>
</dbReference>
<dbReference type="PhylomeDB" id="A0A061B4D9"/>
<dbReference type="Pfam" id="PF00176">
    <property type="entry name" value="SNF2-rel_dom"/>
    <property type="match status" value="1"/>
</dbReference>
<dbReference type="SMART" id="SM00297">
    <property type="entry name" value="BROMO"/>
    <property type="match status" value="1"/>
</dbReference>
<dbReference type="GO" id="GO:0140008">
    <property type="term" value="F:histone H4 reader activity"/>
    <property type="evidence" value="ECO:0007669"/>
    <property type="project" value="UniProtKB-ARBA"/>
</dbReference>
<dbReference type="PANTHER" id="PTHR10799">
    <property type="entry name" value="SNF2/RAD54 HELICASE FAMILY"/>
    <property type="match status" value="1"/>
</dbReference>
<feature type="compositionally biased region" description="Acidic residues" evidence="12">
    <location>
        <begin position="1274"/>
        <end position="1285"/>
    </location>
</feature>
<feature type="compositionally biased region" description="Polar residues" evidence="12">
    <location>
        <begin position="304"/>
        <end position="313"/>
    </location>
</feature>
<dbReference type="Pfam" id="PF14619">
    <property type="entry name" value="SnAC"/>
    <property type="match status" value="1"/>
</dbReference>
<dbReference type="PROSITE" id="PS51192">
    <property type="entry name" value="HELICASE_ATP_BIND_1"/>
    <property type="match status" value="1"/>
</dbReference>
<dbReference type="VEuPathDB" id="FungiDB:BON22_3930"/>
<keyword evidence="7 10" id="KW-0103">Bromodomain</keyword>
<dbReference type="InterPro" id="IPR038718">
    <property type="entry name" value="SNF2-like_sf"/>
</dbReference>
<dbReference type="Gene3D" id="3.40.50.10810">
    <property type="entry name" value="Tandem AAA-ATPase domain"/>
    <property type="match status" value="1"/>
</dbReference>
<gene>
    <name evidence="18" type="ORF">CYFA0S_14e02212g</name>
</gene>
<dbReference type="GO" id="GO:0006366">
    <property type="term" value="P:transcription by RNA polymerase II"/>
    <property type="evidence" value="ECO:0007669"/>
    <property type="project" value="UniProtKB-ARBA"/>
</dbReference>
<evidence type="ECO:0000256" key="5">
    <source>
        <dbReference type="ARBA" id="ARBA00022840"/>
    </source>
</evidence>
<dbReference type="FunFam" id="3.40.50.10810:FF:000008">
    <property type="entry name" value="Chromatin structure-remodeling complex subunit snf21"/>
    <property type="match status" value="1"/>
</dbReference>
<dbReference type="PROSITE" id="PS00633">
    <property type="entry name" value="BROMODOMAIN_1"/>
    <property type="match status" value="1"/>
</dbReference>
<dbReference type="InterPro" id="IPR001650">
    <property type="entry name" value="Helicase_C-like"/>
</dbReference>
<feature type="compositionally biased region" description="Low complexity" evidence="12">
    <location>
        <begin position="55"/>
        <end position="77"/>
    </location>
</feature>
<feature type="domain" description="QLQ" evidence="17">
    <location>
        <begin position="162"/>
        <end position="197"/>
    </location>
</feature>
<evidence type="ECO:0000256" key="6">
    <source>
        <dbReference type="ARBA" id="ARBA00023015"/>
    </source>
</evidence>
<dbReference type="Gene3D" id="1.20.5.170">
    <property type="match status" value="1"/>
</dbReference>
<feature type="compositionally biased region" description="Acidic residues" evidence="12">
    <location>
        <begin position="1246"/>
        <end position="1255"/>
    </location>
</feature>
<dbReference type="PROSITE" id="PS51194">
    <property type="entry name" value="HELICASE_CTER"/>
    <property type="match status" value="1"/>
</dbReference>
<feature type="domain" description="Helicase C-terminal" evidence="15">
    <location>
        <begin position="976"/>
        <end position="1139"/>
    </location>
</feature>